<evidence type="ECO:0000313" key="1">
    <source>
        <dbReference type="EMBL" id="GAG33466.1"/>
    </source>
</evidence>
<reference evidence="1" key="1">
    <citation type="journal article" date="2014" name="Front. Microbiol.">
        <title>High frequency of phylogenetically diverse reductive dehalogenase-homologous genes in deep subseafloor sedimentary metagenomes.</title>
        <authorList>
            <person name="Kawai M."/>
            <person name="Futagami T."/>
            <person name="Toyoda A."/>
            <person name="Takaki Y."/>
            <person name="Nishi S."/>
            <person name="Hori S."/>
            <person name="Arai W."/>
            <person name="Tsubouchi T."/>
            <person name="Morono Y."/>
            <person name="Uchiyama I."/>
            <person name="Ito T."/>
            <person name="Fujiyama A."/>
            <person name="Inagaki F."/>
            <person name="Takami H."/>
        </authorList>
    </citation>
    <scope>NUCLEOTIDE SEQUENCE</scope>
    <source>
        <strain evidence="1">Expedition CK06-06</strain>
    </source>
</reference>
<gene>
    <name evidence="1" type="ORF">S01H1_70428</name>
</gene>
<organism evidence="1">
    <name type="scientific">marine sediment metagenome</name>
    <dbReference type="NCBI Taxonomy" id="412755"/>
    <lineage>
        <taxon>unclassified sequences</taxon>
        <taxon>metagenomes</taxon>
        <taxon>ecological metagenomes</taxon>
    </lineage>
</organism>
<dbReference type="EMBL" id="BARS01046835">
    <property type="protein sequence ID" value="GAG33466.1"/>
    <property type="molecule type" value="Genomic_DNA"/>
</dbReference>
<protein>
    <submittedName>
        <fullName evidence="1">Uncharacterized protein</fullName>
    </submittedName>
</protein>
<proteinExistence type="predicted"/>
<dbReference type="AlphaFoldDB" id="X0Y9F1"/>
<sequence>MVFVAMGDDNRPTVVEPWVPNTEIDKALADAAVKLMESSQTILHETREAI</sequence>
<feature type="non-terminal residue" evidence="1">
    <location>
        <position position="50"/>
    </location>
</feature>
<accession>X0Y9F1</accession>
<name>X0Y9F1_9ZZZZ</name>
<comment type="caution">
    <text evidence="1">The sequence shown here is derived from an EMBL/GenBank/DDBJ whole genome shotgun (WGS) entry which is preliminary data.</text>
</comment>